<evidence type="ECO:0000256" key="12">
    <source>
        <dbReference type="ARBA" id="ARBA00023004"/>
    </source>
</evidence>
<dbReference type="InterPro" id="IPR017972">
    <property type="entry name" value="Cyt_P450_CS"/>
</dbReference>
<dbReference type="InterPro" id="IPR017938">
    <property type="entry name" value="Riboflavin_synthase-like_b-brl"/>
</dbReference>
<evidence type="ECO:0000256" key="3">
    <source>
        <dbReference type="ARBA" id="ARBA00001974"/>
    </source>
</evidence>
<feature type="domain" description="FAD-binding FR-type" evidence="16">
    <location>
        <begin position="365"/>
        <end position="595"/>
    </location>
</feature>
<dbReference type="InterPro" id="IPR001128">
    <property type="entry name" value="Cyt_P450"/>
</dbReference>
<dbReference type="SUPFAM" id="SSF52218">
    <property type="entry name" value="Flavoproteins"/>
    <property type="match status" value="1"/>
</dbReference>
<evidence type="ECO:0000256" key="14">
    <source>
        <dbReference type="ARBA" id="ARBA00049342"/>
    </source>
</evidence>
<dbReference type="PROSITE" id="PS50902">
    <property type="entry name" value="FLAVODOXIN_LIKE"/>
    <property type="match status" value="1"/>
</dbReference>
<keyword evidence="18" id="KW-1185">Reference proteome</keyword>
<dbReference type="Gene3D" id="1.20.990.10">
    <property type="entry name" value="NADPH-cytochrome p450 Reductase, Chain A, domain 3"/>
    <property type="match status" value="1"/>
</dbReference>
<dbReference type="SUPFAM" id="SSF48264">
    <property type="entry name" value="Cytochrome P450"/>
    <property type="match status" value="1"/>
</dbReference>
<dbReference type="InterPro" id="IPR029039">
    <property type="entry name" value="Flavoprotein-like_sf"/>
</dbReference>
<evidence type="ECO:0000313" key="18">
    <source>
        <dbReference type="Proteomes" id="UP000023623"/>
    </source>
</evidence>
<keyword evidence="5" id="KW-0813">Transport</keyword>
<comment type="cofactor">
    <cofactor evidence="3">
        <name>FAD</name>
        <dbReference type="ChEBI" id="CHEBI:57692"/>
    </cofactor>
</comment>
<dbReference type="CDD" id="cd06206">
    <property type="entry name" value="bifunctional_CYPOR"/>
    <property type="match status" value="1"/>
</dbReference>
<dbReference type="Gene3D" id="3.40.50.360">
    <property type="match status" value="1"/>
</dbReference>
<sequence length="757" mass="84203">MSKLPYIEACMRETLRLSPSAIAIQMQPRSDSQEDPIYLGKGKYEIKKGQAIVCVIPQIHRDQTVYGDDANLFRPERMLDEPFAKLPKNSWKPFGNGIRGCIGRPFAWQETILTAAMLLQNFNLRFDDPSYQLQIKQTLTIKPKDFFMRATLRHNVDPVQLEKMLHVNIDAEAKAAEKDRATGISSVGPAKRPMTILYGSNAGTCEALAQNLARDASSRGYSAQVGPLDSGVDKVPKDQPVIVISSSYEGQPPDNAAHFVEWIQGLASGTMTGVKYAVYGCGNHDWTSTFHRIPKLLDAEFNRCGATRVTDVGLGDVADGDIFNHFDKWQDEQLWSSIGGDVDPAEEGTVEVDIDTDARKSTLRQDVREATVISNKVLTAPGEPEKRHLVLTLPTGMSYKAGDYLAVLPINDQSNIRRALNRYNLPWDAMLTIKVGANTTLPTGHPVSAMDVLSAYVELGQPATRKNVARIASSISDEKVREEVLALSKEGFENEILKKRRSPLDLLEEYPTAELPLGDFLAMLPPMRIRQYSISSSPLADPTVASITWSVLDAPSRVADSKRFLGVASNFLSKVQEGDRIHVAVKPSHGNFHPPKDTENTPVMMFCAGTGLAPFHGFVQERAIQIQAGRKVAPAYLFIGCRHPERDALFKDELQKWETDGVVTVFYAFSAASEQSKRCRYVQDRLWEERGEMRKVFDRGAKLYVCGTSRVGEGIASTVKKIFQDYCASIGKPKTDEEVERWFQDIKSDRFSSDVFA</sequence>
<dbReference type="Pfam" id="PF00175">
    <property type="entry name" value="NAD_binding_1"/>
    <property type="match status" value="1"/>
</dbReference>
<dbReference type="GO" id="GO:0020037">
    <property type="term" value="F:heme binding"/>
    <property type="evidence" value="ECO:0007669"/>
    <property type="project" value="InterPro"/>
</dbReference>
<dbReference type="Gene3D" id="3.40.50.80">
    <property type="entry name" value="Nucleotide-binding domain of ferredoxin-NADP reductase (FNR) module"/>
    <property type="match status" value="1"/>
</dbReference>
<evidence type="ECO:0000256" key="5">
    <source>
        <dbReference type="ARBA" id="ARBA00022448"/>
    </source>
</evidence>
<keyword evidence="7" id="KW-0288">FMN</keyword>
<dbReference type="PANTHER" id="PTHR19384:SF127">
    <property type="entry name" value="BIFUNCTIONAL CYTOCHROME P450_NADPH--P450 REDUCTASE"/>
    <property type="match status" value="1"/>
</dbReference>
<dbReference type="InterPro" id="IPR023173">
    <property type="entry name" value="NADPH_Cyt_P450_Rdtase_alpha"/>
</dbReference>
<feature type="domain" description="Flavodoxin-like" evidence="15">
    <location>
        <begin position="194"/>
        <end position="334"/>
    </location>
</feature>
<evidence type="ECO:0000256" key="1">
    <source>
        <dbReference type="ARBA" id="ARBA00001917"/>
    </source>
</evidence>
<comment type="catalytic activity">
    <reaction evidence="14">
        <text>2 oxidized [cytochrome P450] + NADPH = 2 reduced [cytochrome P450] + NADP(+) + H(+)</text>
        <dbReference type="Rhea" id="RHEA:24040"/>
        <dbReference type="Rhea" id="RHEA-COMP:14627"/>
        <dbReference type="Rhea" id="RHEA-COMP:14628"/>
        <dbReference type="ChEBI" id="CHEBI:15378"/>
        <dbReference type="ChEBI" id="CHEBI:55376"/>
        <dbReference type="ChEBI" id="CHEBI:57783"/>
        <dbReference type="ChEBI" id="CHEBI:58349"/>
        <dbReference type="ChEBI" id="CHEBI:60344"/>
        <dbReference type="EC" id="1.6.2.4"/>
    </reaction>
</comment>
<evidence type="ECO:0000256" key="7">
    <source>
        <dbReference type="ARBA" id="ARBA00022643"/>
    </source>
</evidence>
<dbReference type="Gene3D" id="2.40.30.10">
    <property type="entry name" value="Translation factors"/>
    <property type="match status" value="1"/>
</dbReference>
<keyword evidence="11" id="KW-0560">Oxidoreductase</keyword>
<dbReference type="GO" id="GO:0005829">
    <property type="term" value="C:cytosol"/>
    <property type="evidence" value="ECO:0007669"/>
    <property type="project" value="TreeGrafter"/>
</dbReference>
<dbReference type="InterPro" id="IPR036396">
    <property type="entry name" value="Cyt_P450_sf"/>
</dbReference>
<dbReference type="SUPFAM" id="SSF52343">
    <property type="entry name" value="Ferredoxin reductase-like, C-terminal NADP-linked domain"/>
    <property type="match status" value="1"/>
</dbReference>
<dbReference type="Pfam" id="PF00067">
    <property type="entry name" value="p450"/>
    <property type="match status" value="1"/>
</dbReference>
<keyword evidence="6" id="KW-0285">Flavoprotein</keyword>
<keyword evidence="8" id="KW-0479">Metal-binding</keyword>
<evidence type="ECO:0000256" key="6">
    <source>
        <dbReference type="ARBA" id="ARBA00022630"/>
    </source>
</evidence>
<name>A0A022XQM7_TRISD</name>
<dbReference type="InterPro" id="IPR001709">
    <property type="entry name" value="Flavoprot_Pyr_Nucl_cyt_Rdtase"/>
</dbReference>
<protein>
    <recommendedName>
        <fullName evidence="19">NADPH--cytochrome P450 reductase</fullName>
    </recommendedName>
</protein>
<evidence type="ECO:0000256" key="2">
    <source>
        <dbReference type="ARBA" id="ARBA00001971"/>
    </source>
</evidence>
<dbReference type="PROSITE" id="PS51384">
    <property type="entry name" value="FAD_FR"/>
    <property type="match status" value="1"/>
</dbReference>
<evidence type="ECO:0008006" key="19">
    <source>
        <dbReference type="Google" id="ProtNLM"/>
    </source>
</evidence>
<dbReference type="AlphaFoldDB" id="A0A022XQM7"/>
<dbReference type="PRINTS" id="PR00371">
    <property type="entry name" value="FPNCR"/>
</dbReference>
<evidence type="ECO:0000256" key="9">
    <source>
        <dbReference type="ARBA" id="ARBA00022827"/>
    </source>
</evidence>
<dbReference type="FunFam" id="2.40.30.10:FF:000198">
    <property type="entry name" value="Bifunctional cytochrome P450/NADPH--P450 reductase"/>
    <property type="match status" value="1"/>
</dbReference>
<dbReference type="InterPro" id="IPR008254">
    <property type="entry name" value="Flavodoxin/NO_synth"/>
</dbReference>
<reference evidence="17 18" key="1">
    <citation type="submission" date="2014-02" db="EMBL/GenBank/DDBJ databases">
        <title>The Genome Sequence of Trichophyton rubrum (morphotype soudanense) CBS 452.61.</title>
        <authorList>
            <consortium name="The Broad Institute Genomics Platform"/>
            <person name="Cuomo C.A."/>
            <person name="White T.C."/>
            <person name="Graser Y."/>
            <person name="Martinez-Rossi N."/>
            <person name="Heitman J."/>
            <person name="Young S.K."/>
            <person name="Zeng Q."/>
            <person name="Gargeya S."/>
            <person name="Abouelleil A."/>
            <person name="Alvarado L."/>
            <person name="Chapman S.B."/>
            <person name="Gainer-Dewar J."/>
            <person name="Goldberg J."/>
            <person name="Griggs A."/>
            <person name="Gujja S."/>
            <person name="Hansen M."/>
            <person name="Howarth C."/>
            <person name="Imamovic A."/>
            <person name="Larimer J."/>
            <person name="Martinez D."/>
            <person name="Murphy C."/>
            <person name="Pearson M.D."/>
            <person name="Persinoti G."/>
            <person name="Poon T."/>
            <person name="Priest M."/>
            <person name="Roberts A.D."/>
            <person name="Saif S."/>
            <person name="Shea T.D."/>
            <person name="Sykes S.N."/>
            <person name="Wortman J."/>
            <person name="Nusbaum C."/>
            <person name="Birren B."/>
        </authorList>
    </citation>
    <scope>NUCLEOTIDE SEQUENCE [LARGE SCALE GENOMIC DNA]</scope>
    <source>
        <strain evidence="17 18">CBS 452.61</strain>
    </source>
</reference>
<dbReference type="GO" id="GO:0005506">
    <property type="term" value="F:iron ion binding"/>
    <property type="evidence" value="ECO:0007669"/>
    <property type="project" value="InterPro"/>
</dbReference>
<dbReference type="EMBL" id="KK208873">
    <property type="protein sequence ID" value="EZF72614.1"/>
    <property type="molecule type" value="Genomic_DNA"/>
</dbReference>
<dbReference type="EMBL" id="KK208873">
    <property type="protein sequence ID" value="EZF72615.1"/>
    <property type="molecule type" value="Genomic_DNA"/>
</dbReference>
<dbReference type="InterPro" id="IPR001094">
    <property type="entry name" value="Flavdoxin-like"/>
</dbReference>
<dbReference type="Pfam" id="PF00667">
    <property type="entry name" value="FAD_binding_1"/>
    <property type="match status" value="1"/>
</dbReference>
<keyword evidence="9" id="KW-0274">FAD</keyword>
<evidence type="ECO:0000313" key="17">
    <source>
        <dbReference type="EMBL" id="EZF72613.1"/>
    </source>
</evidence>
<dbReference type="EMBL" id="KK208873">
    <property type="protein sequence ID" value="EZF72613.1"/>
    <property type="molecule type" value="Genomic_DNA"/>
</dbReference>
<dbReference type="InterPro" id="IPR001433">
    <property type="entry name" value="OxRdtase_FAD/NAD-bd"/>
</dbReference>
<accession>A0A022XQM7</accession>
<dbReference type="PRINTS" id="PR00369">
    <property type="entry name" value="FLAVODOXIN"/>
</dbReference>
<proteinExistence type="inferred from homology"/>
<evidence type="ECO:0000259" key="16">
    <source>
        <dbReference type="PROSITE" id="PS51384"/>
    </source>
</evidence>
<keyword evidence="12" id="KW-0408">Iron</keyword>
<dbReference type="GO" id="GO:0016712">
    <property type="term" value="F:oxidoreductase activity, acting on paired donors, with incorporation or reduction of molecular oxygen, reduced flavin or flavoprotein as one donor, and incorporation of one atom of oxygen"/>
    <property type="evidence" value="ECO:0007669"/>
    <property type="project" value="UniProtKB-EC"/>
</dbReference>
<evidence type="ECO:0000256" key="8">
    <source>
        <dbReference type="ARBA" id="ARBA00022723"/>
    </source>
</evidence>
<evidence type="ECO:0000256" key="11">
    <source>
        <dbReference type="ARBA" id="ARBA00023002"/>
    </source>
</evidence>
<organism evidence="17 18">
    <name type="scientific">Trichophyton soudanense CBS 452.61</name>
    <dbReference type="NCBI Taxonomy" id="1215331"/>
    <lineage>
        <taxon>Eukaryota</taxon>
        <taxon>Fungi</taxon>
        <taxon>Dikarya</taxon>
        <taxon>Ascomycota</taxon>
        <taxon>Pezizomycotina</taxon>
        <taxon>Eurotiomycetes</taxon>
        <taxon>Eurotiomycetidae</taxon>
        <taxon>Onygenales</taxon>
        <taxon>Arthrodermataceae</taxon>
        <taxon>Trichophyton</taxon>
    </lineage>
</organism>
<dbReference type="GO" id="GO:0010181">
    <property type="term" value="F:FMN binding"/>
    <property type="evidence" value="ECO:0007669"/>
    <property type="project" value="InterPro"/>
</dbReference>
<gene>
    <name evidence="17" type="ORF">H105_05362</name>
</gene>
<evidence type="ECO:0000256" key="13">
    <source>
        <dbReference type="ARBA" id="ARBA00047827"/>
    </source>
</evidence>
<dbReference type="PANTHER" id="PTHR19384">
    <property type="entry name" value="NITRIC OXIDE SYNTHASE-RELATED"/>
    <property type="match status" value="1"/>
</dbReference>
<dbReference type="Gene3D" id="1.10.630.10">
    <property type="entry name" value="Cytochrome P450"/>
    <property type="match status" value="1"/>
</dbReference>
<comment type="cofactor">
    <cofactor evidence="2">
        <name>heme</name>
        <dbReference type="ChEBI" id="CHEBI:30413"/>
    </cofactor>
</comment>
<comment type="catalytic activity">
    <reaction evidence="13">
        <text>an organic molecule + reduced [NADPH--hemoprotein reductase] + O2 = an alcohol + oxidized [NADPH--hemoprotein reductase] + H2O + H(+)</text>
        <dbReference type="Rhea" id="RHEA:17149"/>
        <dbReference type="Rhea" id="RHEA-COMP:11964"/>
        <dbReference type="Rhea" id="RHEA-COMP:11965"/>
        <dbReference type="ChEBI" id="CHEBI:15377"/>
        <dbReference type="ChEBI" id="CHEBI:15378"/>
        <dbReference type="ChEBI" id="CHEBI:15379"/>
        <dbReference type="ChEBI" id="CHEBI:30879"/>
        <dbReference type="ChEBI" id="CHEBI:57618"/>
        <dbReference type="ChEBI" id="CHEBI:58210"/>
        <dbReference type="ChEBI" id="CHEBI:142491"/>
        <dbReference type="EC" id="1.14.14.1"/>
    </reaction>
</comment>
<dbReference type="SUPFAM" id="SSF63380">
    <property type="entry name" value="Riboflavin synthase domain-like"/>
    <property type="match status" value="1"/>
</dbReference>
<dbReference type="Pfam" id="PF00258">
    <property type="entry name" value="Flavodoxin_1"/>
    <property type="match status" value="1"/>
</dbReference>
<evidence type="ECO:0000256" key="10">
    <source>
        <dbReference type="ARBA" id="ARBA00022857"/>
    </source>
</evidence>
<dbReference type="InterPro" id="IPR003097">
    <property type="entry name" value="CysJ-like_FAD-binding"/>
</dbReference>
<dbReference type="InterPro" id="IPR017927">
    <property type="entry name" value="FAD-bd_FR_type"/>
</dbReference>
<dbReference type="Proteomes" id="UP000023623">
    <property type="component" value="Unassembled WGS sequence"/>
</dbReference>
<keyword evidence="10" id="KW-0521">NADP</keyword>
<dbReference type="InterPro" id="IPR039261">
    <property type="entry name" value="FNR_nucleotide-bd"/>
</dbReference>
<evidence type="ECO:0000259" key="15">
    <source>
        <dbReference type="PROSITE" id="PS50902"/>
    </source>
</evidence>
<comment type="similarity">
    <text evidence="4">In the N-terminal section; belongs to the cytochrome P450 family.</text>
</comment>
<dbReference type="GO" id="GO:0050660">
    <property type="term" value="F:flavin adenine dinucleotide binding"/>
    <property type="evidence" value="ECO:0007669"/>
    <property type="project" value="TreeGrafter"/>
</dbReference>
<dbReference type="PROSITE" id="PS00086">
    <property type="entry name" value="CYTOCHROME_P450"/>
    <property type="match status" value="1"/>
</dbReference>
<evidence type="ECO:0000256" key="4">
    <source>
        <dbReference type="ARBA" id="ARBA00010018"/>
    </source>
</evidence>
<comment type="cofactor">
    <cofactor evidence="1">
        <name>FMN</name>
        <dbReference type="ChEBI" id="CHEBI:58210"/>
    </cofactor>
</comment>
<dbReference type="GO" id="GO:0003958">
    <property type="term" value="F:NADPH-hemoprotein reductase activity"/>
    <property type="evidence" value="ECO:0007669"/>
    <property type="project" value="UniProtKB-EC"/>
</dbReference>